<protein>
    <submittedName>
        <fullName evidence="1">Uncharacterized protein</fullName>
    </submittedName>
</protein>
<sequence>MQICYIPAVTTPTLCAIDLGIKETIESAMQGVIDNMIVKPFQNWCHGIWMWTVDTSLPACTTVSLVALMLYMVGVKSARKWIIIPIIVYVFIQIANAMLGGAY</sequence>
<keyword evidence="2" id="KW-1185">Reference proteome</keyword>
<comment type="caution">
    <text evidence="1">The sequence shown here is derived from an EMBL/GenBank/DDBJ whole genome shotgun (WGS) entry which is preliminary data.</text>
</comment>
<proteinExistence type="predicted"/>
<reference evidence="1" key="1">
    <citation type="submission" date="2017-10" db="EMBL/GenBank/DDBJ databases">
        <title>Genome sequence of cellulolytic Lachnospiraceae bacterium XHS1971 isolated from hotspring sediment.</title>
        <authorList>
            <person name="Vasudevan G."/>
            <person name="Joshi A.J."/>
            <person name="Hivarkar S."/>
            <person name="Lanjekar V.B."/>
            <person name="Dhakephalkar P.K."/>
            <person name="Dagar S."/>
        </authorList>
    </citation>
    <scope>NUCLEOTIDE SEQUENCE</scope>
    <source>
        <strain evidence="1">XHS1971</strain>
    </source>
</reference>
<dbReference type="EMBL" id="PEDL01000001">
    <property type="protein sequence ID" value="PHV72208.1"/>
    <property type="molecule type" value="Genomic_DNA"/>
</dbReference>
<gene>
    <name evidence="1" type="ORF">CS063_01665</name>
</gene>
<dbReference type="Proteomes" id="UP000224460">
    <property type="component" value="Unassembled WGS sequence"/>
</dbReference>
<evidence type="ECO:0000313" key="1">
    <source>
        <dbReference type="EMBL" id="PHV72208.1"/>
    </source>
</evidence>
<accession>A0AC61DHE8</accession>
<name>A0AC61DHE8_9FIRM</name>
<evidence type="ECO:0000313" key="2">
    <source>
        <dbReference type="Proteomes" id="UP000224460"/>
    </source>
</evidence>
<organism evidence="1 2">
    <name type="scientific">Sporanaerobium hydrogeniformans</name>
    <dbReference type="NCBI Taxonomy" id="3072179"/>
    <lineage>
        <taxon>Bacteria</taxon>
        <taxon>Bacillati</taxon>
        <taxon>Bacillota</taxon>
        <taxon>Clostridia</taxon>
        <taxon>Lachnospirales</taxon>
        <taxon>Lachnospiraceae</taxon>
        <taxon>Sporanaerobium</taxon>
    </lineage>
</organism>